<dbReference type="AlphaFoldDB" id="A0A6A2WEX6"/>
<protein>
    <submittedName>
        <fullName evidence="1">AT-rich interactive domain-containing protein 4</fullName>
    </submittedName>
</protein>
<dbReference type="GO" id="GO:0003677">
    <property type="term" value="F:DNA binding"/>
    <property type="evidence" value="ECO:0007669"/>
    <property type="project" value="InterPro"/>
</dbReference>
<name>A0A6A2WEX6_HIBSY</name>
<reference evidence="1" key="1">
    <citation type="submission" date="2019-09" db="EMBL/GenBank/DDBJ databases">
        <title>Draft genome information of white flower Hibiscus syriacus.</title>
        <authorList>
            <person name="Kim Y.-M."/>
        </authorList>
    </citation>
    <scope>NUCLEOTIDE SEQUENCE [LARGE SCALE GENOMIC DNA]</scope>
    <source>
        <strain evidence="1">YM2019G1</strain>
    </source>
</reference>
<proteinExistence type="predicted"/>
<dbReference type="SUPFAM" id="SSF46774">
    <property type="entry name" value="ARID-like"/>
    <property type="match status" value="1"/>
</dbReference>
<accession>A0A6A2WEX6</accession>
<evidence type="ECO:0000313" key="1">
    <source>
        <dbReference type="EMBL" id="KAE8654625.1"/>
    </source>
</evidence>
<organism evidence="1 2">
    <name type="scientific">Hibiscus syriacus</name>
    <name type="common">Rose of Sharon</name>
    <dbReference type="NCBI Taxonomy" id="106335"/>
    <lineage>
        <taxon>Eukaryota</taxon>
        <taxon>Viridiplantae</taxon>
        <taxon>Streptophyta</taxon>
        <taxon>Embryophyta</taxon>
        <taxon>Tracheophyta</taxon>
        <taxon>Spermatophyta</taxon>
        <taxon>Magnoliopsida</taxon>
        <taxon>eudicotyledons</taxon>
        <taxon>Gunneridae</taxon>
        <taxon>Pentapetalae</taxon>
        <taxon>rosids</taxon>
        <taxon>malvids</taxon>
        <taxon>Malvales</taxon>
        <taxon>Malvaceae</taxon>
        <taxon>Malvoideae</taxon>
        <taxon>Hibiscus</taxon>
    </lineage>
</organism>
<dbReference type="EMBL" id="VEPZ02001787">
    <property type="protein sequence ID" value="KAE8654625.1"/>
    <property type="molecule type" value="Genomic_DNA"/>
</dbReference>
<keyword evidence="2" id="KW-1185">Reference proteome</keyword>
<dbReference type="InterPro" id="IPR036431">
    <property type="entry name" value="ARID_dom_sf"/>
</dbReference>
<sequence>MYHTWHASKYVSSDISCEDAFLSGSLEDGLNALLSIECSTATSSGVGSVYHPRLPVEQVLGQLAPDVSYPSLAMLRIASIQALSMASFEIDDVERLLFFCKNLGKDPSLGSSITAGTPSWLVPPPPSLKRSEPCKDIKPLNYTVMEGVTHRHKMFPFSGLSVAVRYDGDQGKEEFLRDVMQFLILRGHNREVVSRGGFHVGNGINWKGQVSSKMRNQSLTNRMTGGGNTLKRHYESYLLEYELAHDDVDGECCLLCHSAAGDWVKCGVCGERAQFGRDRRQGLGAFKDYAKTDGLEHVCPRCSISIFKKKTNPMNG</sequence>
<evidence type="ECO:0000313" key="2">
    <source>
        <dbReference type="Proteomes" id="UP000436088"/>
    </source>
</evidence>
<dbReference type="Proteomes" id="UP000436088">
    <property type="component" value="Unassembled WGS sequence"/>
</dbReference>
<dbReference type="InterPro" id="IPR042293">
    <property type="entry name" value="ARID4"/>
</dbReference>
<dbReference type="PANTHER" id="PTHR46694:SF1">
    <property type="entry name" value="AT-RICH INTERACTIVE DOMAIN-CONTAINING PROTEIN 4"/>
    <property type="match status" value="1"/>
</dbReference>
<comment type="caution">
    <text evidence="1">The sequence shown here is derived from an EMBL/GenBank/DDBJ whole genome shotgun (WGS) entry which is preliminary data.</text>
</comment>
<dbReference type="PANTHER" id="PTHR46694">
    <property type="entry name" value="AT-RICH INTERACTIVE DOMAIN-CONTAINING PROTEIN 4"/>
    <property type="match status" value="1"/>
</dbReference>
<dbReference type="CDD" id="cd16100">
    <property type="entry name" value="ARID"/>
    <property type="match status" value="1"/>
</dbReference>
<gene>
    <name evidence="1" type="ORF">F3Y22_tig00117048pilonHSYRG01157</name>
</gene>
<dbReference type="Gene3D" id="1.10.150.60">
    <property type="entry name" value="ARID DNA-binding domain"/>
    <property type="match status" value="1"/>
</dbReference>